<comment type="caution">
    <text evidence="1">The sequence shown here is derived from an EMBL/GenBank/DDBJ whole genome shotgun (WGS) entry which is preliminary data.</text>
</comment>
<gene>
    <name evidence="1" type="ORF">COA71_05535</name>
</gene>
<organism evidence="1 2">
    <name type="scientific">SAR86 cluster bacterium</name>
    <dbReference type="NCBI Taxonomy" id="2030880"/>
    <lineage>
        <taxon>Bacteria</taxon>
        <taxon>Pseudomonadati</taxon>
        <taxon>Pseudomonadota</taxon>
        <taxon>Gammaproteobacteria</taxon>
        <taxon>SAR86 cluster</taxon>
    </lineage>
</organism>
<sequence>MSQDEVSPQAAAPIELTGNWTTVITEDWRWRMATPPKGDYTSLPLNEEGIRVADMWEPEGDDANCKAYGAGNIMRMPIRVNISWEDDATLLLETDHGMQTRRFHFNPQDIMAGEPTLQGDSVAEWEGATLKVVTRNLKPGYIRKNGVPYSENAVVTEYFDSHLTYGEQWFTVSVVVEDPQYLSEPYYTSSSFKLLPDNNEWNPVNCEDR</sequence>
<dbReference type="EMBL" id="NVWI01000003">
    <property type="protein sequence ID" value="PCJ42055.1"/>
    <property type="molecule type" value="Genomic_DNA"/>
</dbReference>
<accession>A0A2A5CEY0</accession>
<evidence type="ECO:0000313" key="2">
    <source>
        <dbReference type="Proteomes" id="UP000228987"/>
    </source>
</evidence>
<name>A0A2A5CEY0_9GAMM</name>
<dbReference type="Proteomes" id="UP000228987">
    <property type="component" value="Unassembled WGS sequence"/>
</dbReference>
<evidence type="ECO:0000313" key="1">
    <source>
        <dbReference type="EMBL" id="PCJ42055.1"/>
    </source>
</evidence>
<protein>
    <submittedName>
        <fullName evidence="1">Uncharacterized protein</fullName>
    </submittedName>
</protein>
<dbReference type="AlphaFoldDB" id="A0A2A5CEY0"/>
<proteinExistence type="predicted"/>
<reference evidence="2" key="1">
    <citation type="submission" date="2017-08" db="EMBL/GenBank/DDBJ databases">
        <title>A dynamic microbial community with high functional redundancy inhabits the cold, oxic subseafloor aquifer.</title>
        <authorList>
            <person name="Tully B.J."/>
            <person name="Wheat C.G."/>
            <person name="Glazer B.T."/>
            <person name="Huber J.A."/>
        </authorList>
    </citation>
    <scope>NUCLEOTIDE SEQUENCE [LARGE SCALE GENOMIC DNA]</scope>
</reference>